<name>A0ABV7BYT8_9PROT</name>
<dbReference type="Proteomes" id="UP001595420">
    <property type="component" value="Unassembled WGS sequence"/>
</dbReference>
<feature type="region of interest" description="Disordered" evidence="1">
    <location>
        <begin position="1"/>
        <end position="25"/>
    </location>
</feature>
<organism evidence="3 4">
    <name type="scientific">Falsiroseomonas tokyonensis</name>
    <dbReference type="NCBI Taxonomy" id="430521"/>
    <lineage>
        <taxon>Bacteria</taxon>
        <taxon>Pseudomonadati</taxon>
        <taxon>Pseudomonadota</taxon>
        <taxon>Alphaproteobacteria</taxon>
        <taxon>Acetobacterales</taxon>
        <taxon>Roseomonadaceae</taxon>
        <taxon>Falsiroseomonas</taxon>
    </lineage>
</organism>
<keyword evidence="4" id="KW-1185">Reference proteome</keyword>
<evidence type="ECO:0000313" key="4">
    <source>
        <dbReference type="Proteomes" id="UP001595420"/>
    </source>
</evidence>
<dbReference type="EMBL" id="JBHRSB010000004">
    <property type="protein sequence ID" value="MFC3001170.1"/>
    <property type="molecule type" value="Genomic_DNA"/>
</dbReference>
<sequence length="296" mass="30259">MTSLPAGAETRLQAPGPQGPLEGSLLPGQPMVLIIPGSGATDRDGNGPGYRPETYRLLAEGLAARGIGSLRIDKRGLHGSRAAVPDAEAVTMADYAADIAAWAGVLRARGADRLWLAGHSEGGLVALLAAGRLPDLCGLVLLATPGRRIGLVLREQLDRALPGPLRAEAEGLLARLEAGQGLPEAIPPALLPLFRPSLAGFLASLFALDPPALAAAVRPPLLVLQGLLDLQVTQADAAALAAARPDARLVLLPGVNHVLKAVGEDPADNLAAYADPDRPLAPGVVEAIADFVAPAP</sequence>
<comment type="caution">
    <text evidence="3">The sequence shown here is derived from an EMBL/GenBank/DDBJ whole genome shotgun (WGS) entry which is preliminary data.</text>
</comment>
<reference evidence="4" key="1">
    <citation type="journal article" date="2019" name="Int. J. Syst. Evol. Microbiol.">
        <title>The Global Catalogue of Microorganisms (GCM) 10K type strain sequencing project: providing services to taxonomists for standard genome sequencing and annotation.</title>
        <authorList>
            <consortium name="The Broad Institute Genomics Platform"/>
            <consortium name="The Broad Institute Genome Sequencing Center for Infectious Disease"/>
            <person name="Wu L."/>
            <person name="Ma J."/>
        </authorList>
    </citation>
    <scope>NUCLEOTIDE SEQUENCE [LARGE SCALE GENOMIC DNA]</scope>
    <source>
        <strain evidence="4">CGMCC 1.16855</strain>
    </source>
</reference>
<evidence type="ECO:0000313" key="3">
    <source>
        <dbReference type="EMBL" id="MFC3001170.1"/>
    </source>
</evidence>
<dbReference type="InterPro" id="IPR022742">
    <property type="entry name" value="Hydrolase_4"/>
</dbReference>
<evidence type="ECO:0000259" key="2">
    <source>
        <dbReference type="Pfam" id="PF12146"/>
    </source>
</evidence>
<keyword evidence="3" id="KW-0378">Hydrolase</keyword>
<proteinExistence type="predicted"/>
<protein>
    <submittedName>
        <fullName evidence="3">Alpha/beta hydrolase</fullName>
    </submittedName>
</protein>
<dbReference type="RefSeq" id="WP_216837250.1">
    <property type="nucleotide sequence ID" value="NZ_JAFNJS010000004.1"/>
</dbReference>
<dbReference type="PANTHER" id="PTHR43265:SF1">
    <property type="entry name" value="ESTERASE ESTD"/>
    <property type="match status" value="1"/>
</dbReference>
<dbReference type="Pfam" id="PF12146">
    <property type="entry name" value="Hydrolase_4"/>
    <property type="match status" value="1"/>
</dbReference>
<dbReference type="InterPro" id="IPR053145">
    <property type="entry name" value="AB_hydrolase_Est10"/>
</dbReference>
<dbReference type="GO" id="GO:0016787">
    <property type="term" value="F:hydrolase activity"/>
    <property type="evidence" value="ECO:0007669"/>
    <property type="project" value="UniProtKB-KW"/>
</dbReference>
<gene>
    <name evidence="3" type="ORF">ACFOD3_14790</name>
</gene>
<accession>A0ABV7BYT8</accession>
<evidence type="ECO:0000256" key="1">
    <source>
        <dbReference type="SAM" id="MobiDB-lite"/>
    </source>
</evidence>
<feature type="domain" description="Serine aminopeptidase S33" evidence="2">
    <location>
        <begin position="54"/>
        <end position="144"/>
    </location>
</feature>
<dbReference type="PANTHER" id="PTHR43265">
    <property type="entry name" value="ESTERASE ESTD"/>
    <property type="match status" value="1"/>
</dbReference>